<proteinExistence type="predicted"/>
<dbReference type="Proteomes" id="UP000182257">
    <property type="component" value="Unassembled WGS sequence"/>
</dbReference>
<reference evidence="1 2" key="1">
    <citation type="submission" date="2016-10" db="EMBL/GenBank/DDBJ databases">
        <authorList>
            <person name="de Groot N.N."/>
        </authorList>
    </citation>
    <scope>NUCLEOTIDE SEQUENCE [LARGE SCALE GENOMIC DNA]</scope>
    <source>
        <strain evidence="1 2">D31d</strain>
    </source>
</reference>
<evidence type="ECO:0000313" key="1">
    <source>
        <dbReference type="EMBL" id="SDZ99450.1"/>
    </source>
</evidence>
<protein>
    <submittedName>
        <fullName evidence="1">Uncharacterized protein</fullName>
    </submittedName>
</protein>
<organism evidence="1 2">
    <name type="scientific">Xylanibacter ruminicola</name>
    <name type="common">Prevotella ruminicola</name>
    <dbReference type="NCBI Taxonomy" id="839"/>
    <lineage>
        <taxon>Bacteria</taxon>
        <taxon>Pseudomonadati</taxon>
        <taxon>Bacteroidota</taxon>
        <taxon>Bacteroidia</taxon>
        <taxon>Bacteroidales</taxon>
        <taxon>Prevotellaceae</taxon>
        <taxon>Xylanibacter</taxon>
    </lineage>
</organism>
<sequence length="51" mass="5730">MLFFSTQTLKVLYHDTNFPFVLYYQADSVILNKTADEILVGDSSAAGELEN</sequence>
<accession>A0A1H3XJL0</accession>
<dbReference type="EMBL" id="FNRF01000001">
    <property type="protein sequence ID" value="SDZ99450.1"/>
    <property type="molecule type" value="Genomic_DNA"/>
</dbReference>
<evidence type="ECO:0000313" key="2">
    <source>
        <dbReference type="Proteomes" id="UP000182257"/>
    </source>
</evidence>
<gene>
    <name evidence="1" type="ORF">SAMN05216462_0238</name>
</gene>
<dbReference type="AlphaFoldDB" id="A0A1H3XJL0"/>
<name>A0A1H3XJL0_XYLRU</name>